<sequence>MRSTPITVPDETRDLLRFIDASPSPYHAARNAADRLVAGGFTALDPMAAWPAGVRRGVVTDGGALVAWSAPAGSPPDAPFRIVGAHTDSPNLRVKAKPDVGRAGWRQIGVEVYGGALVNSWLDRDLGISGRVAVRDGESPRGHREVLVKIDRPLLRVPQLAIHLDREINEKGLQLNKQQHLVPVWGLGARRPGELVELVADEAGVAWHEVLGWDLMLHDLTPSAVGGASDELIFAPRLDNLLSSHAGLVAMERLAPASSDAIAVLCLFDHEEVGSTTATGAAGTLLARLLEQSVAARGGDRAAFLRALSRSTCVSADMAHATHPNYAERHEPDHLITLDGGPVIKINANQRYASDATSVATFQLACDDAGVPTQRYIHRTDLACGSTIGPITAAGLAVSTVDVGVPQLSMHSARELASSTEPARFIAALTAFLSPA</sequence>
<keyword evidence="6 9" id="KW-0378">Hydrolase</keyword>
<keyword evidence="7 9" id="KW-0862">Zinc</keyword>
<evidence type="ECO:0000256" key="3">
    <source>
        <dbReference type="ARBA" id="ARBA00022438"/>
    </source>
</evidence>
<evidence type="ECO:0000256" key="10">
    <source>
        <dbReference type="RuleBase" id="RU004387"/>
    </source>
</evidence>
<dbReference type="PANTHER" id="PTHR28570:SF3">
    <property type="entry name" value="ASPARTYL AMINOPEPTIDASE"/>
    <property type="match status" value="1"/>
</dbReference>
<dbReference type="EC" id="3.4.11.-" evidence="10"/>
<dbReference type="PRINTS" id="PR00932">
    <property type="entry name" value="AMINO1PTASE"/>
</dbReference>
<dbReference type="EMBL" id="CP045851">
    <property type="protein sequence ID" value="QGG95370.1"/>
    <property type="molecule type" value="Genomic_DNA"/>
</dbReference>
<evidence type="ECO:0000256" key="8">
    <source>
        <dbReference type="ARBA" id="ARBA00023049"/>
    </source>
</evidence>
<evidence type="ECO:0000256" key="2">
    <source>
        <dbReference type="ARBA" id="ARBA00008290"/>
    </source>
</evidence>
<dbReference type="PANTHER" id="PTHR28570">
    <property type="entry name" value="ASPARTYL AMINOPEPTIDASE"/>
    <property type="match status" value="1"/>
</dbReference>
<evidence type="ECO:0000256" key="5">
    <source>
        <dbReference type="ARBA" id="ARBA00022723"/>
    </source>
</evidence>
<evidence type="ECO:0000256" key="1">
    <source>
        <dbReference type="ARBA" id="ARBA00001947"/>
    </source>
</evidence>
<keyword evidence="4 9" id="KW-0645">Protease</keyword>
<keyword evidence="8 9" id="KW-0482">Metalloprotease</keyword>
<dbReference type="GO" id="GO:0005737">
    <property type="term" value="C:cytoplasm"/>
    <property type="evidence" value="ECO:0007669"/>
    <property type="project" value="UniProtKB-ARBA"/>
</dbReference>
<organism evidence="11 12">
    <name type="scientific">Actinomarinicola tropica</name>
    <dbReference type="NCBI Taxonomy" id="2789776"/>
    <lineage>
        <taxon>Bacteria</taxon>
        <taxon>Bacillati</taxon>
        <taxon>Actinomycetota</taxon>
        <taxon>Acidimicrobiia</taxon>
        <taxon>Acidimicrobiales</taxon>
        <taxon>Iamiaceae</taxon>
        <taxon>Actinomarinicola</taxon>
    </lineage>
</organism>
<dbReference type="GO" id="GO:0008237">
    <property type="term" value="F:metallopeptidase activity"/>
    <property type="evidence" value="ECO:0007669"/>
    <property type="project" value="UniProtKB-KW"/>
</dbReference>
<dbReference type="SUPFAM" id="SSF53187">
    <property type="entry name" value="Zn-dependent exopeptidases"/>
    <property type="match status" value="1"/>
</dbReference>
<evidence type="ECO:0000256" key="7">
    <source>
        <dbReference type="ARBA" id="ARBA00022833"/>
    </source>
</evidence>
<name>A0A5Q2RN93_9ACTN</name>
<evidence type="ECO:0000256" key="6">
    <source>
        <dbReference type="ARBA" id="ARBA00022801"/>
    </source>
</evidence>
<comment type="cofactor">
    <cofactor evidence="1 10">
        <name>Zn(2+)</name>
        <dbReference type="ChEBI" id="CHEBI:29105"/>
    </cofactor>
</comment>
<dbReference type="InterPro" id="IPR001948">
    <property type="entry name" value="Peptidase_M18"/>
</dbReference>
<keyword evidence="5 9" id="KW-0479">Metal-binding</keyword>
<dbReference type="Pfam" id="PF02127">
    <property type="entry name" value="Peptidase_M18"/>
    <property type="match status" value="1"/>
</dbReference>
<dbReference type="InterPro" id="IPR023358">
    <property type="entry name" value="Peptidase_M18_dom2"/>
</dbReference>
<evidence type="ECO:0000256" key="4">
    <source>
        <dbReference type="ARBA" id="ARBA00022670"/>
    </source>
</evidence>
<comment type="similarity">
    <text evidence="2 9">Belongs to the peptidase M18 family.</text>
</comment>
<evidence type="ECO:0000313" key="11">
    <source>
        <dbReference type="EMBL" id="QGG95370.1"/>
    </source>
</evidence>
<dbReference type="CDD" id="cd05658">
    <property type="entry name" value="M18_DAP"/>
    <property type="match status" value="1"/>
</dbReference>
<dbReference type="Proteomes" id="UP000334019">
    <property type="component" value="Chromosome"/>
</dbReference>
<keyword evidence="12" id="KW-1185">Reference proteome</keyword>
<dbReference type="AlphaFoldDB" id="A0A5Q2RN93"/>
<dbReference type="RefSeq" id="WP_153759478.1">
    <property type="nucleotide sequence ID" value="NZ_CP045851.1"/>
</dbReference>
<keyword evidence="3 9" id="KW-0031">Aminopeptidase</keyword>
<dbReference type="KEGG" id="atq:GH723_09815"/>
<dbReference type="GO" id="GO:0006508">
    <property type="term" value="P:proteolysis"/>
    <property type="evidence" value="ECO:0007669"/>
    <property type="project" value="UniProtKB-KW"/>
</dbReference>
<dbReference type="NCBIfam" id="NF002759">
    <property type="entry name" value="PRK02813.1"/>
    <property type="match status" value="1"/>
</dbReference>
<dbReference type="SUPFAM" id="SSF101821">
    <property type="entry name" value="Aminopeptidase/glucanase lid domain"/>
    <property type="match status" value="1"/>
</dbReference>
<protein>
    <recommendedName>
        <fullName evidence="10">M18 family aminopeptidase</fullName>
        <ecNumber evidence="10">3.4.11.-</ecNumber>
    </recommendedName>
</protein>
<dbReference type="Gene3D" id="3.40.630.10">
    <property type="entry name" value="Zn peptidases"/>
    <property type="match status" value="1"/>
</dbReference>
<evidence type="ECO:0000313" key="12">
    <source>
        <dbReference type="Proteomes" id="UP000334019"/>
    </source>
</evidence>
<proteinExistence type="inferred from homology"/>
<dbReference type="GO" id="GO:0004177">
    <property type="term" value="F:aminopeptidase activity"/>
    <property type="evidence" value="ECO:0007669"/>
    <property type="project" value="UniProtKB-KW"/>
</dbReference>
<gene>
    <name evidence="11" type="ORF">GH723_09815</name>
</gene>
<accession>A0A5Q2RN93</accession>
<evidence type="ECO:0000256" key="9">
    <source>
        <dbReference type="RuleBase" id="RU004386"/>
    </source>
</evidence>
<reference evidence="11 12" key="1">
    <citation type="submission" date="2019-11" db="EMBL/GenBank/DDBJ databases">
        <authorList>
            <person name="He Y."/>
        </authorList>
    </citation>
    <scope>NUCLEOTIDE SEQUENCE [LARGE SCALE GENOMIC DNA]</scope>
    <source>
        <strain evidence="11 12">SCSIO 58843</strain>
    </source>
</reference>
<dbReference type="GO" id="GO:0008270">
    <property type="term" value="F:zinc ion binding"/>
    <property type="evidence" value="ECO:0007669"/>
    <property type="project" value="InterPro"/>
</dbReference>
<dbReference type="Gene3D" id="2.30.250.10">
    <property type="entry name" value="Aminopeptidase i, Domain 2"/>
    <property type="match status" value="1"/>
</dbReference>